<organism evidence="3 4">
    <name type="scientific">Rhamnella rubrinervis</name>
    <dbReference type="NCBI Taxonomy" id="2594499"/>
    <lineage>
        <taxon>Eukaryota</taxon>
        <taxon>Viridiplantae</taxon>
        <taxon>Streptophyta</taxon>
        <taxon>Embryophyta</taxon>
        <taxon>Tracheophyta</taxon>
        <taxon>Spermatophyta</taxon>
        <taxon>Magnoliopsida</taxon>
        <taxon>eudicotyledons</taxon>
        <taxon>Gunneridae</taxon>
        <taxon>Pentapetalae</taxon>
        <taxon>rosids</taxon>
        <taxon>fabids</taxon>
        <taxon>Rosales</taxon>
        <taxon>Rhamnaceae</taxon>
        <taxon>rhamnoid group</taxon>
        <taxon>Rhamneae</taxon>
        <taxon>Rhamnella</taxon>
    </lineage>
</organism>
<dbReference type="InterPro" id="IPR025315">
    <property type="entry name" value="DUF4220"/>
</dbReference>
<keyword evidence="4" id="KW-1185">Reference proteome</keyword>
<dbReference type="EMBL" id="VOIH02000004">
    <property type="protein sequence ID" value="KAF3448868.1"/>
    <property type="molecule type" value="Genomic_DNA"/>
</dbReference>
<dbReference type="OrthoDB" id="1194081at2759"/>
<keyword evidence="1" id="KW-0812">Transmembrane</keyword>
<dbReference type="AlphaFoldDB" id="A0A8K0MKC6"/>
<name>A0A8K0MKC6_9ROSA</name>
<feature type="transmembrane region" description="Helical" evidence="1">
    <location>
        <begin position="328"/>
        <end position="358"/>
    </location>
</feature>
<evidence type="ECO:0000313" key="3">
    <source>
        <dbReference type="EMBL" id="KAF3448868.1"/>
    </source>
</evidence>
<dbReference type="Pfam" id="PF13968">
    <property type="entry name" value="DUF4220"/>
    <property type="match status" value="1"/>
</dbReference>
<dbReference type="Proteomes" id="UP000796880">
    <property type="component" value="Unassembled WGS sequence"/>
</dbReference>
<gene>
    <name evidence="3" type="ORF">FNV43_RR09584</name>
</gene>
<feature type="transmembrane region" description="Helical" evidence="1">
    <location>
        <begin position="79"/>
        <end position="100"/>
    </location>
</feature>
<sequence length="597" mass="68507">MLRALWHIRVYILVSLCLQVFLVLFSSFRQRSGNKILHKIMLMFIWLAYLTADWVAAVTIGLISKILNNPCRPHGNEGIIAFWASFLLLHLGGPDSITSFALEDNEFWLRHLFGLVLQAFGAAYSFHLARLGNILWVPTILVFIVGIIKYAERTVALYLASVDHFGSTVLPEPYPGPDYEEAVAIYSTIRSVHVAEQTEITLLPSAGKIKDPKFDFHLDSESDDLELLKVAYSLFESFKGLIIGFHLSTKLRESSQKNFLQISADVGFKLIAYELSFMYHVLHTKANVVRNRIGLIFRFITFCFMVVALTLFHFIVKKDEFGNFDVSLTYALLIGAISLDMISGIKLVLSDWILVAIVHKKNCILQRILKGRRWSGSVSQYNMVAYCLHERGIWNCKWLEYFRGMIDKIKIFLRSSSTYKIDDLKRFIFDELSKKSSEANSLSDAMEACSQRGDWALLGTSNYIKLKWTVSEFQYAESLLLWHIATEICFQNQEDPQSEGNIDEEYKKVEQFDTFAEAKRYLTKYKISEHKKACEKMFNVKTKFRPGAVKGIRSKSVLFDACILAQQLQHLEEEQWATMSSFYEEEQQAGTKVLAVK</sequence>
<proteinExistence type="predicted"/>
<protein>
    <recommendedName>
        <fullName evidence="2">DUF4220 domain-containing protein</fullName>
    </recommendedName>
</protein>
<accession>A0A8K0MKC6</accession>
<evidence type="ECO:0000313" key="4">
    <source>
        <dbReference type="Proteomes" id="UP000796880"/>
    </source>
</evidence>
<feature type="transmembrane region" description="Helical" evidence="1">
    <location>
        <begin position="295"/>
        <end position="316"/>
    </location>
</feature>
<keyword evidence="1" id="KW-1133">Transmembrane helix</keyword>
<evidence type="ECO:0000259" key="2">
    <source>
        <dbReference type="Pfam" id="PF13968"/>
    </source>
</evidence>
<feature type="domain" description="DUF4220" evidence="2">
    <location>
        <begin position="46"/>
        <end position="386"/>
    </location>
</feature>
<feature type="transmembrane region" description="Helical" evidence="1">
    <location>
        <begin position="40"/>
        <end position="67"/>
    </location>
</feature>
<comment type="caution">
    <text evidence="3">The sequence shown here is derived from an EMBL/GenBank/DDBJ whole genome shotgun (WGS) entry which is preliminary data.</text>
</comment>
<reference evidence="3" key="1">
    <citation type="submission" date="2020-03" db="EMBL/GenBank/DDBJ databases">
        <title>A high-quality chromosome-level genome assembly of a woody plant with both climbing and erect habits, Rhamnella rubrinervis.</title>
        <authorList>
            <person name="Lu Z."/>
            <person name="Yang Y."/>
            <person name="Zhu X."/>
            <person name="Sun Y."/>
        </authorList>
    </citation>
    <scope>NUCLEOTIDE SEQUENCE</scope>
    <source>
        <strain evidence="3">BYM</strain>
        <tissue evidence="3">Leaf</tissue>
    </source>
</reference>
<evidence type="ECO:0000256" key="1">
    <source>
        <dbReference type="SAM" id="Phobius"/>
    </source>
</evidence>
<feature type="transmembrane region" description="Helical" evidence="1">
    <location>
        <begin position="6"/>
        <end position="28"/>
    </location>
</feature>
<dbReference type="PANTHER" id="PTHR31325">
    <property type="entry name" value="OS01G0798800 PROTEIN-RELATED"/>
    <property type="match status" value="1"/>
</dbReference>
<feature type="transmembrane region" description="Helical" evidence="1">
    <location>
        <begin position="133"/>
        <end position="151"/>
    </location>
</feature>
<keyword evidence="1" id="KW-0472">Membrane</keyword>
<feature type="transmembrane region" description="Helical" evidence="1">
    <location>
        <begin position="107"/>
        <end position="127"/>
    </location>
</feature>